<accession>A0A1R4B832</accession>
<dbReference type="InterPro" id="IPR039262">
    <property type="entry name" value="DTWD2/TAPT"/>
</dbReference>
<dbReference type="EC" id="2.5.1.25" evidence="1"/>
<dbReference type="GO" id="GO:0016432">
    <property type="term" value="F:tRNA-uridine aminocarboxypropyltransferase activity"/>
    <property type="evidence" value="ECO:0007669"/>
    <property type="project" value="UniProtKB-EC"/>
</dbReference>
<evidence type="ECO:0000259" key="5">
    <source>
        <dbReference type="SMART" id="SM01144"/>
    </source>
</evidence>
<reference evidence="6 7" key="1">
    <citation type="submission" date="2017-02" db="EMBL/GenBank/DDBJ databases">
        <authorList>
            <person name="Peterson S.W."/>
        </authorList>
    </citation>
    <scope>NUCLEOTIDE SEQUENCE [LARGE SCALE GENOMIC DNA]</scope>
    <source>
        <strain evidence="6 7">CECT 9027</strain>
    </source>
</reference>
<keyword evidence="4" id="KW-0819">tRNA processing</keyword>
<dbReference type="Pfam" id="PF03942">
    <property type="entry name" value="DTW"/>
    <property type="match status" value="1"/>
</dbReference>
<keyword evidence="2" id="KW-0808">Transferase</keyword>
<protein>
    <recommendedName>
        <fullName evidence="1">tRNA-uridine aminocarboxypropyltransferase</fullName>
        <ecNumber evidence="1">2.5.1.25</ecNumber>
    </recommendedName>
</protein>
<evidence type="ECO:0000256" key="3">
    <source>
        <dbReference type="ARBA" id="ARBA00022691"/>
    </source>
</evidence>
<feature type="domain" description="DTW" evidence="5">
    <location>
        <begin position="1"/>
        <end position="193"/>
    </location>
</feature>
<gene>
    <name evidence="6" type="ORF">VPAL9027_03106</name>
</gene>
<dbReference type="Proteomes" id="UP000189475">
    <property type="component" value="Unassembled WGS sequence"/>
</dbReference>
<proteinExistence type="predicted"/>
<dbReference type="InterPro" id="IPR005636">
    <property type="entry name" value="DTW"/>
</dbReference>
<evidence type="ECO:0000313" key="7">
    <source>
        <dbReference type="Proteomes" id="UP000189475"/>
    </source>
</evidence>
<sequence>MRASCPECQLQYQCVCSQIPHAPDCELHLTLLMHEKEVTRDTNTGRWLCRALPHCNAYTWQRTAIEPQLLELIQDPNTQSVVVYPAPNSMTFTELVTSTDDKRPFHFIIIDATWQEAQKIVRKSPWLKALPFVALSTQGMQSQYQLRRNQQSGHLCTLEVASVLLKEMNEPVIAKQLTAFLDEFMAVYQADKSGHALHRG</sequence>
<dbReference type="EMBL" id="FUFT01000009">
    <property type="protein sequence ID" value="SJL85083.1"/>
    <property type="molecule type" value="Genomic_DNA"/>
</dbReference>
<dbReference type="OrthoDB" id="370626at2"/>
<dbReference type="AlphaFoldDB" id="A0A1R4B832"/>
<dbReference type="GO" id="GO:0008033">
    <property type="term" value="P:tRNA processing"/>
    <property type="evidence" value="ECO:0007669"/>
    <property type="project" value="UniProtKB-KW"/>
</dbReference>
<dbReference type="PANTHER" id="PTHR21392:SF1">
    <property type="entry name" value="TRNA-URIDINE AMINOCARBOXYPROPYLTRANSFERASE"/>
    <property type="match status" value="1"/>
</dbReference>
<name>A0A1R4B832_9VIBR</name>
<organism evidence="6 7">
    <name type="scientific">Vibrio palustris</name>
    <dbReference type="NCBI Taxonomy" id="1918946"/>
    <lineage>
        <taxon>Bacteria</taxon>
        <taxon>Pseudomonadati</taxon>
        <taxon>Pseudomonadota</taxon>
        <taxon>Gammaproteobacteria</taxon>
        <taxon>Vibrionales</taxon>
        <taxon>Vibrionaceae</taxon>
        <taxon>Vibrio</taxon>
    </lineage>
</organism>
<evidence type="ECO:0000256" key="4">
    <source>
        <dbReference type="ARBA" id="ARBA00022694"/>
    </source>
</evidence>
<keyword evidence="3" id="KW-0949">S-adenosyl-L-methionine</keyword>
<dbReference type="RefSeq" id="WP_077315475.1">
    <property type="nucleotide sequence ID" value="NZ_AP024887.1"/>
</dbReference>
<keyword evidence="7" id="KW-1185">Reference proteome</keyword>
<evidence type="ECO:0000256" key="2">
    <source>
        <dbReference type="ARBA" id="ARBA00022679"/>
    </source>
</evidence>
<dbReference type="PANTHER" id="PTHR21392">
    <property type="entry name" value="TRNA-URIDINE AMINOCARBOXYPROPYLTRANSFERASE 2"/>
    <property type="match status" value="1"/>
</dbReference>
<evidence type="ECO:0000256" key="1">
    <source>
        <dbReference type="ARBA" id="ARBA00012386"/>
    </source>
</evidence>
<dbReference type="SMART" id="SM01144">
    <property type="entry name" value="DTW"/>
    <property type="match status" value="1"/>
</dbReference>
<evidence type="ECO:0000313" key="6">
    <source>
        <dbReference type="EMBL" id="SJL85083.1"/>
    </source>
</evidence>
<dbReference type="STRING" id="1918946.VPAL9027_03106"/>